<dbReference type="EMBL" id="AZHX01000356">
    <property type="protein sequence ID" value="ETX07846.1"/>
    <property type="molecule type" value="Genomic_DNA"/>
</dbReference>
<dbReference type="InterPro" id="IPR020568">
    <property type="entry name" value="Ribosomal_Su5_D2-typ_SF"/>
</dbReference>
<evidence type="ECO:0000256" key="2">
    <source>
        <dbReference type="ARBA" id="ARBA00007370"/>
    </source>
</evidence>
<dbReference type="GO" id="GO:0004413">
    <property type="term" value="F:homoserine kinase activity"/>
    <property type="evidence" value="ECO:0007669"/>
    <property type="project" value="UniProtKB-UniRule"/>
</dbReference>
<evidence type="ECO:0000259" key="14">
    <source>
        <dbReference type="Pfam" id="PF08544"/>
    </source>
</evidence>
<dbReference type="NCBIfam" id="NF002288">
    <property type="entry name" value="PRK01212.1-4"/>
    <property type="match status" value="1"/>
</dbReference>
<evidence type="ECO:0000256" key="6">
    <source>
        <dbReference type="ARBA" id="ARBA00022679"/>
    </source>
</evidence>
<dbReference type="InterPro" id="IPR000870">
    <property type="entry name" value="Homoserine_kinase"/>
</dbReference>
<dbReference type="Pfam" id="PF08544">
    <property type="entry name" value="GHMP_kinases_C"/>
    <property type="match status" value="1"/>
</dbReference>
<evidence type="ECO:0000256" key="1">
    <source>
        <dbReference type="ARBA" id="ARBA00005015"/>
    </source>
</evidence>
<dbReference type="HAMAP" id="MF_00384">
    <property type="entry name" value="Homoser_kinase"/>
    <property type="match status" value="1"/>
</dbReference>
<dbReference type="Gene3D" id="3.30.230.10">
    <property type="match status" value="1"/>
</dbReference>
<dbReference type="PROSITE" id="PS00627">
    <property type="entry name" value="GHMP_KINASES_ATP"/>
    <property type="match status" value="1"/>
</dbReference>
<dbReference type="InterPro" id="IPR006204">
    <property type="entry name" value="GHMP_kinase_N_dom"/>
</dbReference>
<dbReference type="PIRSF" id="PIRSF000676">
    <property type="entry name" value="Homoser_kin"/>
    <property type="match status" value="1"/>
</dbReference>
<keyword evidence="16" id="KW-1185">Reference proteome</keyword>
<proteinExistence type="inferred from homology"/>
<keyword evidence="8 12" id="KW-0547">Nucleotide-binding</keyword>
<reference evidence="15 16" key="1">
    <citation type="journal article" date="2014" name="Nature">
        <title>An environmental bacterial taxon with a large and distinct metabolic repertoire.</title>
        <authorList>
            <person name="Wilson M.C."/>
            <person name="Mori T."/>
            <person name="Ruckert C."/>
            <person name="Uria A.R."/>
            <person name="Helf M.J."/>
            <person name="Takada K."/>
            <person name="Gernert C."/>
            <person name="Steffens U.A."/>
            <person name="Heycke N."/>
            <person name="Schmitt S."/>
            <person name="Rinke C."/>
            <person name="Helfrich E.J."/>
            <person name="Brachmann A.O."/>
            <person name="Gurgui C."/>
            <person name="Wakimoto T."/>
            <person name="Kracht M."/>
            <person name="Crusemann M."/>
            <person name="Hentschel U."/>
            <person name="Abe I."/>
            <person name="Matsunaga S."/>
            <person name="Kalinowski J."/>
            <person name="Takeyama H."/>
            <person name="Piel J."/>
        </authorList>
    </citation>
    <scope>NUCLEOTIDE SEQUENCE [LARGE SCALE GENOMIC DNA]</scope>
    <source>
        <strain evidence="16">TSY2</strain>
    </source>
</reference>
<evidence type="ECO:0000256" key="9">
    <source>
        <dbReference type="ARBA" id="ARBA00022777"/>
    </source>
</evidence>
<feature type="domain" description="GHMP kinase N-terminal" evidence="13">
    <location>
        <begin position="65"/>
        <end position="147"/>
    </location>
</feature>
<keyword evidence="6 12" id="KW-0808">Transferase</keyword>
<dbReference type="GO" id="GO:0005737">
    <property type="term" value="C:cytoplasm"/>
    <property type="evidence" value="ECO:0007669"/>
    <property type="project" value="UniProtKB-SubCell"/>
</dbReference>
<evidence type="ECO:0000256" key="8">
    <source>
        <dbReference type="ARBA" id="ARBA00022741"/>
    </source>
</evidence>
<dbReference type="InterPro" id="IPR006203">
    <property type="entry name" value="GHMP_knse_ATP-bd_CS"/>
</dbReference>
<comment type="similarity">
    <text evidence="2 12">Belongs to the GHMP kinase family. Homoserine kinase subfamily.</text>
</comment>
<comment type="caution">
    <text evidence="15">The sequence shown here is derived from an EMBL/GenBank/DDBJ whole genome shotgun (WGS) entry which is preliminary data.</text>
</comment>
<evidence type="ECO:0000259" key="13">
    <source>
        <dbReference type="Pfam" id="PF00288"/>
    </source>
</evidence>
<dbReference type="EC" id="2.7.1.39" evidence="3 12"/>
<dbReference type="AlphaFoldDB" id="W4MD57"/>
<accession>W4MD57</accession>
<dbReference type="PATRIC" id="fig|1429439.4.peg.1512"/>
<keyword evidence="12" id="KW-0963">Cytoplasm</keyword>
<dbReference type="GO" id="GO:0005524">
    <property type="term" value="F:ATP binding"/>
    <property type="evidence" value="ECO:0007669"/>
    <property type="project" value="UniProtKB-UniRule"/>
</dbReference>
<dbReference type="PANTHER" id="PTHR20861:SF1">
    <property type="entry name" value="HOMOSERINE KINASE"/>
    <property type="match status" value="1"/>
</dbReference>
<dbReference type="UniPathway" id="UPA00050">
    <property type="reaction ID" value="UER00064"/>
</dbReference>
<protein>
    <recommendedName>
        <fullName evidence="4 12">Homoserine kinase</fullName>
        <shortName evidence="12">HK</shortName>
        <shortName evidence="12">HSK</shortName>
        <ecNumber evidence="3 12">2.7.1.39</ecNumber>
    </recommendedName>
</protein>
<comment type="function">
    <text evidence="12">Catalyzes the ATP-dependent phosphorylation of L-homoserine to L-homoserine phosphate.</text>
</comment>
<dbReference type="HOGENOM" id="CLU_041243_0_2_7"/>
<keyword evidence="10 12" id="KW-0067">ATP-binding</keyword>
<evidence type="ECO:0000256" key="10">
    <source>
        <dbReference type="ARBA" id="ARBA00022840"/>
    </source>
</evidence>
<dbReference type="SUPFAM" id="SSF55060">
    <property type="entry name" value="GHMP Kinase, C-terminal domain"/>
    <property type="match status" value="1"/>
</dbReference>
<dbReference type="Proteomes" id="UP000019140">
    <property type="component" value="Unassembled WGS sequence"/>
</dbReference>
<evidence type="ECO:0000256" key="3">
    <source>
        <dbReference type="ARBA" id="ARBA00012078"/>
    </source>
</evidence>
<organism evidence="15 16">
    <name type="scientific">Candidatus Entotheonella gemina</name>
    <dbReference type="NCBI Taxonomy" id="1429439"/>
    <lineage>
        <taxon>Bacteria</taxon>
        <taxon>Pseudomonadati</taxon>
        <taxon>Nitrospinota/Tectimicrobiota group</taxon>
        <taxon>Candidatus Tectimicrobiota</taxon>
        <taxon>Candidatus Entotheonellia</taxon>
        <taxon>Candidatus Entotheonellales</taxon>
        <taxon>Candidatus Entotheonellaceae</taxon>
        <taxon>Candidatus Entotheonella</taxon>
    </lineage>
</organism>
<sequence length="312" mass="33560">MDAITPTYRHVQVRVPASTANLGSGFDIFGMALEIYNTFSLRLTTESQWSVTVPTTLTMPANRDNLVFQSACRLFKEVGFDPQGLHLELDINIPLARGLGSSSSAIIGGLVAANAMVGFPCDRKALLDMAIEIEGHPDNVTPALIGGMTLSYKTGQTHRYLNLPCPSELNIVLAIPDFQLGTAQARSILPPHITRSDAIFNGSRTALLVAALYEKRYDWLATAMEDHIHQPYRASLVPGMTEAIAAGYRANALGVALSGAGPTLIALVQHDAKAVGAVLQETFRQHGVSCNIRTVQPDIDGAVVVDSTFHRI</sequence>
<evidence type="ECO:0000313" key="16">
    <source>
        <dbReference type="Proteomes" id="UP000019140"/>
    </source>
</evidence>
<keyword evidence="9 12" id="KW-0418">Kinase</keyword>
<evidence type="ECO:0000256" key="5">
    <source>
        <dbReference type="ARBA" id="ARBA00022605"/>
    </source>
</evidence>
<comment type="pathway">
    <text evidence="1 12">Amino-acid biosynthesis; L-threonine biosynthesis; L-threonine from L-aspartate: step 4/5.</text>
</comment>
<dbReference type="InterPro" id="IPR013750">
    <property type="entry name" value="GHMP_kinase_C_dom"/>
</dbReference>
<feature type="binding site" evidence="12">
    <location>
        <begin position="94"/>
        <end position="104"/>
    </location>
    <ligand>
        <name>ATP</name>
        <dbReference type="ChEBI" id="CHEBI:30616"/>
    </ligand>
</feature>
<dbReference type="PRINTS" id="PR00958">
    <property type="entry name" value="HOMSERKINASE"/>
</dbReference>
<evidence type="ECO:0000313" key="15">
    <source>
        <dbReference type="EMBL" id="ETX07846.1"/>
    </source>
</evidence>
<evidence type="ECO:0000256" key="7">
    <source>
        <dbReference type="ARBA" id="ARBA00022697"/>
    </source>
</evidence>
<dbReference type="Pfam" id="PF00288">
    <property type="entry name" value="GHMP_kinases_N"/>
    <property type="match status" value="1"/>
</dbReference>
<comment type="subcellular location">
    <subcellularLocation>
        <location evidence="12">Cytoplasm</location>
    </subcellularLocation>
</comment>
<gene>
    <name evidence="12" type="primary">thrB</name>
    <name evidence="15" type="ORF">ETSY2_08805</name>
</gene>
<dbReference type="SUPFAM" id="SSF54211">
    <property type="entry name" value="Ribosomal protein S5 domain 2-like"/>
    <property type="match status" value="1"/>
</dbReference>
<dbReference type="InterPro" id="IPR036554">
    <property type="entry name" value="GHMP_kinase_C_sf"/>
</dbReference>
<keyword evidence="7 12" id="KW-0791">Threonine biosynthesis</keyword>
<dbReference type="NCBIfam" id="TIGR00191">
    <property type="entry name" value="thrB"/>
    <property type="match status" value="1"/>
</dbReference>
<comment type="catalytic activity">
    <reaction evidence="11 12">
        <text>L-homoserine + ATP = O-phospho-L-homoserine + ADP + H(+)</text>
        <dbReference type="Rhea" id="RHEA:13985"/>
        <dbReference type="ChEBI" id="CHEBI:15378"/>
        <dbReference type="ChEBI" id="CHEBI:30616"/>
        <dbReference type="ChEBI" id="CHEBI:57476"/>
        <dbReference type="ChEBI" id="CHEBI:57590"/>
        <dbReference type="ChEBI" id="CHEBI:456216"/>
        <dbReference type="EC" id="2.7.1.39"/>
    </reaction>
</comment>
<dbReference type="PANTHER" id="PTHR20861">
    <property type="entry name" value="HOMOSERINE/4-DIPHOSPHOCYTIDYL-2-C-METHYL-D-ERYTHRITOL KINASE"/>
    <property type="match status" value="1"/>
</dbReference>
<evidence type="ECO:0000256" key="12">
    <source>
        <dbReference type="HAMAP-Rule" id="MF_00384"/>
    </source>
</evidence>
<keyword evidence="5 12" id="KW-0028">Amino-acid biosynthesis</keyword>
<name>W4MD57_9BACT</name>
<evidence type="ECO:0000256" key="11">
    <source>
        <dbReference type="ARBA" id="ARBA00049375"/>
    </source>
</evidence>
<evidence type="ECO:0000256" key="4">
    <source>
        <dbReference type="ARBA" id="ARBA00017858"/>
    </source>
</evidence>
<dbReference type="Gene3D" id="3.30.70.890">
    <property type="entry name" value="GHMP kinase, C-terminal domain"/>
    <property type="match status" value="1"/>
</dbReference>
<dbReference type="GO" id="GO:0009088">
    <property type="term" value="P:threonine biosynthetic process"/>
    <property type="evidence" value="ECO:0007669"/>
    <property type="project" value="UniProtKB-UniRule"/>
</dbReference>
<feature type="domain" description="GHMP kinase C-terminal" evidence="14">
    <location>
        <begin position="209"/>
        <end position="284"/>
    </location>
</feature>
<dbReference type="InterPro" id="IPR014721">
    <property type="entry name" value="Ribsml_uS5_D2-typ_fold_subgr"/>
</dbReference>